<comment type="caution">
    <text evidence="10">The sequence shown here is derived from an EMBL/GenBank/DDBJ whole genome shotgun (WGS) entry which is preliminary data.</text>
</comment>
<sequence>MWNQTKITELFGIKYPILLGPMGGGFSTPELLAAVSNAGGLGSFGAYTLTPQEIREADKAIRRLTDKPYNFNLWVSDVDERLTDYSVKKVEQVKQQFKPYFDELSIPMPDLSTDIPSKFESQVEVIFEIKPTVFSFIFGAPSSEILRECKRLNIRTVGAATTLDEALLLEEAGVDALVAAGFEAGGHRPSFLRSPQESFTGLFALLQQLKSKVKIPIIAAGGISNGKGIAAAFNLGADAVQLGTAFVACEECNATATHRAKLFSDESRYTVVSKSLTGRMGRMIKNRIADEIPFEQEVLPFPLHTKLLAPLKKAALEQGKTDLVNFWAGQHAQSFIHRNAAGLMESLVQEASILLA</sequence>
<evidence type="ECO:0000256" key="4">
    <source>
        <dbReference type="ARBA" id="ARBA00022630"/>
    </source>
</evidence>
<dbReference type="SUPFAM" id="SSF51412">
    <property type="entry name" value="Inosine monophosphate dehydrogenase (IMPDH)"/>
    <property type="match status" value="1"/>
</dbReference>
<dbReference type="EMBL" id="JBHLWO010000001">
    <property type="protein sequence ID" value="MFC0317059.1"/>
    <property type="molecule type" value="Genomic_DNA"/>
</dbReference>
<evidence type="ECO:0000313" key="11">
    <source>
        <dbReference type="Proteomes" id="UP001589774"/>
    </source>
</evidence>
<dbReference type="Proteomes" id="UP001589774">
    <property type="component" value="Unassembled WGS sequence"/>
</dbReference>
<keyword evidence="5" id="KW-0288">FMN</keyword>
<organism evidence="10 11">
    <name type="scientific">Olivibacter oleidegradans</name>
    <dbReference type="NCBI Taxonomy" id="760123"/>
    <lineage>
        <taxon>Bacteria</taxon>
        <taxon>Pseudomonadati</taxon>
        <taxon>Bacteroidota</taxon>
        <taxon>Sphingobacteriia</taxon>
        <taxon>Sphingobacteriales</taxon>
        <taxon>Sphingobacteriaceae</taxon>
        <taxon>Olivibacter</taxon>
    </lineage>
</organism>
<evidence type="ECO:0000256" key="5">
    <source>
        <dbReference type="ARBA" id="ARBA00022643"/>
    </source>
</evidence>
<name>A0ABV6HDU7_9SPHI</name>
<dbReference type="InterPro" id="IPR004136">
    <property type="entry name" value="NMO"/>
</dbReference>
<proteinExistence type="inferred from homology"/>
<keyword evidence="11" id="KW-1185">Reference proteome</keyword>
<dbReference type="Pfam" id="PF03060">
    <property type="entry name" value="NMO"/>
    <property type="match status" value="1"/>
</dbReference>
<evidence type="ECO:0000256" key="7">
    <source>
        <dbReference type="ARBA" id="ARBA00023033"/>
    </source>
</evidence>
<keyword evidence="6 10" id="KW-0560">Oxidoreductase</keyword>
<comment type="similarity">
    <text evidence="2">Belongs to the nitronate monooxygenase family. NMO class I subfamily.</text>
</comment>
<accession>A0ABV6HDU7</accession>
<evidence type="ECO:0000313" key="10">
    <source>
        <dbReference type="EMBL" id="MFC0317059.1"/>
    </source>
</evidence>
<dbReference type="CDD" id="cd04730">
    <property type="entry name" value="NPD_like"/>
    <property type="match status" value="1"/>
</dbReference>
<dbReference type="RefSeq" id="WP_130854875.1">
    <property type="nucleotide sequence ID" value="NZ_JBHLWO010000001.1"/>
</dbReference>
<keyword evidence="7" id="KW-0503">Monooxygenase</keyword>
<gene>
    <name evidence="10" type="ORF">ACFFI0_02015</name>
</gene>
<protein>
    <recommendedName>
        <fullName evidence="8">Propionate 3-nitronate monooxygenase</fullName>
    </recommendedName>
</protein>
<dbReference type="PANTHER" id="PTHR42747:SF3">
    <property type="entry name" value="NITRONATE MONOOXYGENASE-RELATED"/>
    <property type="match status" value="1"/>
</dbReference>
<evidence type="ECO:0000256" key="8">
    <source>
        <dbReference type="ARBA" id="ARBA00031155"/>
    </source>
</evidence>
<dbReference type="InterPro" id="IPR013785">
    <property type="entry name" value="Aldolase_TIM"/>
</dbReference>
<evidence type="ECO:0000256" key="1">
    <source>
        <dbReference type="ARBA" id="ARBA00001917"/>
    </source>
</evidence>
<evidence type="ECO:0000256" key="2">
    <source>
        <dbReference type="ARBA" id="ARBA00009881"/>
    </source>
</evidence>
<comment type="cofactor">
    <cofactor evidence="1">
        <name>FMN</name>
        <dbReference type="ChEBI" id="CHEBI:58210"/>
    </cofactor>
</comment>
<keyword evidence="3" id="KW-0216">Detoxification</keyword>
<comment type="catalytic activity">
    <reaction evidence="9">
        <text>3 propionate 3-nitronate + 3 O2 + H2O = 3 3-oxopropanoate + 2 nitrate + nitrite + H2O2 + 3 H(+)</text>
        <dbReference type="Rhea" id="RHEA:57332"/>
        <dbReference type="ChEBI" id="CHEBI:15377"/>
        <dbReference type="ChEBI" id="CHEBI:15378"/>
        <dbReference type="ChEBI" id="CHEBI:15379"/>
        <dbReference type="ChEBI" id="CHEBI:16240"/>
        <dbReference type="ChEBI" id="CHEBI:16301"/>
        <dbReference type="ChEBI" id="CHEBI:17632"/>
        <dbReference type="ChEBI" id="CHEBI:33190"/>
        <dbReference type="ChEBI" id="CHEBI:136067"/>
    </reaction>
</comment>
<evidence type="ECO:0000256" key="6">
    <source>
        <dbReference type="ARBA" id="ARBA00023002"/>
    </source>
</evidence>
<reference evidence="10 11" key="1">
    <citation type="submission" date="2024-09" db="EMBL/GenBank/DDBJ databases">
        <authorList>
            <person name="Sun Q."/>
            <person name="Mori K."/>
        </authorList>
    </citation>
    <scope>NUCLEOTIDE SEQUENCE [LARGE SCALE GENOMIC DNA]</scope>
    <source>
        <strain evidence="10 11">CCM 7765</strain>
    </source>
</reference>
<dbReference type="GO" id="GO:0016491">
    <property type="term" value="F:oxidoreductase activity"/>
    <property type="evidence" value="ECO:0007669"/>
    <property type="project" value="UniProtKB-KW"/>
</dbReference>
<dbReference type="Gene3D" id="3.20.20.70">
    <property type="entry name" value="Aldolase class I"/>
    <property type="match status" value="1"/>
</dbReference>
<keyword evidence="4" id="KW-0285">Flavoprotein</keyword>
<evidence type="ECO:0000256" key="3">
    <source>
        <dbReference type="ARBA" id="ARBA00022575"/>
    </source>
</evidence>
<evidence type="ECO:0000256" key="9">
    <source>
        <dbReference type="ARBA" id="ARBA00049401"/>
    </source>
</evidence>
<dbReference type="PANTHER" id="PTHR42747">
    <property type="entry name" value="NITRONATE MONOOXYGENASE-RELATED"/>
    <property type="match status" value="1"/>
</dbReference>